<reference evidence="3 4" key="1">
    <citation type="submission" date="2020-01" db="EMBL/GenBank/DDBJ databases">
        <title>Leptobacterium flavescens.</title>
        <authorList>
            <person name="Wang G."/>
        </authorList>
    </citation>
    <scope>NUCLEOTIDE SEQUENCE [LARGE SCALE GENOMIC DNA]</scope>
    <source>
        <strain evidence="3 4">KCTC 22160</strain>
    </source>
</reference>
<dbReference type="InterPro" id="IPR046342">
    <property type="entry name" value="CBS_dom_sf"/>
</dbReference>
<sequence>MGEHIVKKLGSSGERSAYAGQLLSDIEALEKMLSDGMIEKEPLRIGAEQEFCLVDDSWYPAPHALKMLELLNDDHFTTEIATYNLEANLDPLELGGNCFSRLHQDLVDLLEKADRTAASIDTKILLSGILPTIMPRNLTSDFMTPAERYFVLNDVLKELRGENFELHIEGVDEVNILHDSVLFEGCNTSFQTHLQIDPDDFVNSYNWSQAIAGPVLSICTNSPLLLGKELWNETRIALFTQSIDTRASSYHLNEREARVNFGEGWARGTAADIFKENIVRFRSILSSEFETRSTELLKKGKIPKLKALNLHNGTVYRWNRPCYGVTNNKPHLRIECRYLPAGPSVVDEIANMVFWVGLMLGRPKKFDKIHERMEFKDVKQNFRKAAQYGLATQMCWDGQMISSERLILDELLPMAYRGLYSKGIDPRDAEYYLTIIENRVKEQDASAWVRSSYRKLKKNFKKTDACRALTAAIFRNQKKGYPVATWKLIDKDINIKLEQDKLVHQFMNRNVVSLNEKDSTELAISMMQWRNIHHLPIIDARGKLKGLISWTDIEKIEKNNISLPVSQFMKTTLQLTHPEESMAEAKQRMQELNIGCLPVVYNGYLTGIITRNDFNTF</sequence>
<dbReference type="InterPro" id="IPR050141">
    <property type="entry name" value="GCL_type2/YbdK_subfam"/>
</dbReference>
<dbReference type="InterPro" id="IPR000644">
    <property type="entry name" value="CBS_dom"/>
</dbReference>
<dbReference type="InterPro" id="IPR014746">
    <property type="entry name" value="Gln_synth/guanido_kin_cat_dom"/>
</dbReference>
<dbReference type="SUPFAM" id="SSF55931">
    <property type="entry name" value="Glutamine synthetase/guanido kinase"/>
    <property type="match status" value="1"/>
</dbReference>
<dbReference type="AlphaFoldDB" id="A0A6P0UP12"/>
<dbReference type="Gene3D" id="3.10.580.10">
    <property type="entry name" value="CBS-domain"/>
    <property type="match status" value="1"/>
</dbReference>
<dbReference type="Gene3D" id="3.30.590.20">
    <property type="match status" value="1"/>
</dbReference>
<accession>A0A6P0UP12</accession>
<dbReference type="EMBL" id="JAABOO010000003">
    <property type="protein sequence ID" value="NER14232.1"/>
    <property type="molecule type" value="Genomic_DNA"/>
</dbReference>
<dbReference type="InterPro" id="IPR006336">
    <property type="entry name" value="GCS2"/>
</dbReference>
<comment type="caution">
    <text evidence="3">The sequence shown here is derived from an EMBL/GenBank/DDBJ whole genome shotgun (WGS) entry which is preliminary data.</text>
</comment>
<evidence type="ECO:0000313" key="4">
    <source>
        <dbReference type="Proteomes" id="UP000468581"/>
    </source>
</evidence>
<feature type="domain" description="CBS" evidence="2">
    <location>
        <begin position="569"/>
        <end position="617"/>
    </location>
</feature>
<proteinExistence type="predicted"/>
<dbReference type="SMART" id="SM00116">
    <property type="entry name" value="CBS"/>
    <property type="match status" value="2"/>
</dbReference>
<name>A0A6P0UP12_9FLAO</name>
<dbReference type="Pfam" id="PF04107">
    <property type="entry name" value="GCS2"/>
    <property type="match status" value="1"/>
</dbReference>
<dbReference type="PROSITE" id="PS51371">
    <property type="entry name" value="CBS"/>
    <property type="match status" value="2"/>
</dbReference>
<keyword evidence="1" id="KW-0129">CBS domain</keyword>
<dbReference type="PANTHER" id="PTHR36510:SF3">
    <property type="entry name" value="CONSERVED PROTEIN"/>
    <property type="match status" value="1"/>
</dbReference>
<evidence type="ECO:0000259" key="2">
    <source>
        <dbReference type="PROSITE" id="PS51371"/>
    </source>
</evidence>
<dbReference type="SUPFAM" id="SSF54631">
    <property type="entry name" value="CBS-domain pair"/>
    <property type="match status" value="1"/>
</dbReference>
<evidence type="ECO:0000256" key="1">
    <source>
        <dbReference type="PROSITE-ProRule" id="PRU00703"/>
    </source>
</evidence>
<gene>
    <name evidence="3" type="ORF">GWK08_12330</name>
</gene>
<feature type="domain" description="CBS" evidence="2">
    <location>
        <begin position="507"/>
        <end position="563"/>
    </location>
</feature>
<dbReference type="Proteomes" id="UP000468581">
    <property type="component" value="Unassembled WGS sequence"/>
</dbReference>
<protein>
    <submittedName>
        <fullName evidence="3">CBS domain-containing protein</fullName>
    </submittedName>
</protein>
<dbReference type="GO" id="GO:0016879">
    <property type="term" value="F:ligase activity, forming carbon-nitrogen bonds"/>
    <property type="evidence" value="ECO:0007669"/>
    <property type="project" value="TreeGrafter"/>
</dbReference>
<dbReference type="Pfam" id="PF00571">
    <property type="entry name" value="CBS"/>
    <property type="match status" value="2"/>
</dbReference>
<dbReference type="PANTHER" id="PTHR36510">
    <property type="entry name" value="GLUTAMATE--CYSTEINE LIGASE 2-RELATED"/>
    <property type="match status" value="1"/>
</dbReference>
<evidence type="ECO:0000313" key="3">
    <source>
        <dbReference type="EMBL" id="NER14232.1"/>
    </source>
</evidence>
<organism evidence="3 4">
    <name type="scientific">Leptobacterium flavescens</name>
    <dbReference type="NCBI Taxonomy" id="472055"/>
    <lineage>
        <taxon>Bacteria</taxon>
        <taxon>Pseudomonadati</taxon>
        <taxon>Bacteroidota</taxon>
        <taxon>Flavobacteriia</taxon>
        <taxon>Flavobacteriales</taxon>
        <taxon>Flavobacteriaceae</taxon>
        <taxon>Leptobacterium</taxon>
    </lineage>
</organism>
<dbReference type="RefSeq" id="WP_163607526.1">
    <property type="nucleotide sequence ID" value="NZ_JAABOO010000003.1"/>
</dbReference>
<keyword evidence="4" id="KW-1185">Reference proteome</keyword>